<comment type="caution">
    <text evidence="1">The sequence shown here is derived from an EMBL/GenBank/DDBJ whole genome shotgun (WGS) entry which is preliminary data.</text>
</comment>
<evidence type="ECO:0008006" key="3">
    <source>
        <dbReference type="Google" id="ProtNLM"/>
    </source>
</evidence>
<dbReference type="PANTHER" id="PTHR43745">
    <property type="entry name" value="NITROREDUCTASE MJ1384-RELATED"/>
    <property type="match status" value="1"/>
</dbReference>
<dbReference type="RefSeq" id="WP_071803309.1">
    <property type="nucleotide sequence ID" value="NZ_MEIA01000015.1"/>
</dbReference>
<proteinExistence type="predicted"/>
<dbReference type="EMBL" id="MEIA01000015">
    <property type="protein sequence ID" value="OJF15583.1"/>
    <property type="molecule type" value="Genomic_DNA"/>
</dbReference>
<dbReference type="InterPro" id="IPR020051">
    <property type="entry name" value="SagB-type_dehydrogenase"/>
</dbReference>
<evidence type="ECO:0000313" key="2">
    <source>
        <dbReference type="Proteomes" id="UP000182486"/>
    </source>
</evidence>
<dbReference type="SUPFAM" id="SSF55469">
    <property type="entry name" value="FMN-dependent nitroreductase-like"/>
    <property type="match status" value="2"/>
</dbReference>
<dbReference type="CDD" id="cd02142">
    <property type="entry name" value="McbC_SagB-like_oxidoreductase"/>
    <property type="match status" value="1"/>
</dbReference>
<dbReference type="Proteomes" id="UP000182486">
    <property type="component" value="Unassembled WGS sequence"/>
</dbReference>
<protein>
    <recommendedName>
        <fullName evidence="3">SagB-type dehydrogenase family enzyme</fullName>
    </recommendedName>
</protein>
<dbReference type="NCBIfam" id="TIGR03605">
    <property type="entry name" value="antibiot_sagB"/>
    <property type="match status" value="1"/>
</dbReference>
<gene>
    <name evidence="1" type="ORF">BG844_03655</name>
</gene>
<dbReference type="PANTHER" id="PTHR43745:SF2">
    <property type="entry name" value="NITROREDUCTASE MJ1384-RELATED"/>
    <property type="match status" value="1"/>
</dbReference>
<sequence>MGNQDLQIGERYLRRTVYEAADLFAEAMRQEPAGPDPLPFKVYRQVPRRKLPEAIPEEIGTDAQGDLTDRRLSTLLYYTYGFSRWDVGPGAVWPYHRTVPSARCYFPTELYLWLPGSDGPAGIYHYDALHHALALIRPGDFRAELARILGAGLDGARGVLLLSSLFWKNAFKYRGYAYRLCAQEAGMVLGNALLVADRLGLRGEASYRFLDRRAGRLLGFPCSEEQLFAALALYPDTDPASERTRPGPAEDDIPDLALPYVRPEGPSHAHDPLFRSIADNCLLDDEDQFGAVPSAAPACAEGATELAMPRERLPAFELGPALRARDSGNVLFHPVARTLPISVFWEIVGSATVPYRSDLRAGTGVPGVSLDVVVLDVEGLAAGIYRFCPDHAGLHPVREGNVARQLQGALPVPNINLLSSAVVLYLSADYPAASRAFGNRAYRMVNIEAGIVAQRICVRSAARGLSARVHNGYDAEGVASILGLADAGLTPFFQIAVAHNRPGVQVGLPITY</sequence>
<keyword evidence="2" id="KW-1185">Reference proteome</keyword>
<organism evidence="1 2">
    <name type="scientific">Couchioplanes caeruleus subsp. caeruleus</name>
    <dbReference type="NCBI Taxonomy" id="56427"/>
    <lineage>
        <taxon>Bacteria</taxon>
        <taxon>Bacillati</taxon>
        <taxon>Actinomycetota</taxon>
        <taxon>Actinomycetes</taxon>
        <taxon>Micromonosporales</taxon>
        <taxon>Micromonosporaceae</taxon>
        <taxon>Couchioplanes</taxon>
    </lineage>
</organism>
<evidence type="ECO:0000313" key="1">
    <source>
        <dbReference type="EMBL" id="OJF15583.1"/>
    </source>
</evidence>
<reference evidence="1 2" key="1">
    <citation type="submission" date="2016-09" db="EMBL/GenBank/DDBJ databases">
        <title>Couchioplanes caeruleus draft genome sequence.</title>
        <authorList>
            <person name="Sheehan J."/>
            <person name="Caffrey P."/>
        </authorList>
    </citation>
    <scope>NUCLEOTIDE SEQUENCE [LARGE SCALE GENOMIC DNA]</scope>
    <source>
        <strain evidence="1 2">DSM 43634</strain>
    </source>
</reference>
<dbReference type="InterPro" id="IPR052544">
    <property type="entry name" value="Bacteriocin_Proc_Enz"/>
</dbReference>
<dbReference type="GO" id="GO:0016491">
    <property type="term" value="F:oxidoreductase activity"/>
    <property type="evidence" value="ECO:0007669"/>
    <property type="project" value="InterPro"/>
</dbReference>
<dbReference type="AlphaFoldDB" id="A0A1K0FRW4"/>
<name>A0A1K0FRW4_9ACTN</name>
<accession>A0A1K0FRW4</accession>
<dbReference type="Gene3D" id="3.40.109.10">
    <property type="entry name" value="NADH Oxidase"/>
    <property type="match status" value="2"/>
</dbReference>
<dbReference type="InterPro" id="IPR000415">
    <property type="entry name" value="Nitroreductase-like"/>
</dbReference>